<feature type="domain" description="Lipoyl-binding" evidence="2">
    <location>
        <begin position="6"/>
        <end position="76"/>
    </location>
</feature>
<evidence type="ECO:0000313" key="3">
    <source>
        <dbReference type="EMBL" id="APW60195.1"/>
    </source>
</evidence>
<dbReference type="InterPro" id="IPR000089">
    <property type="entry name" value="Biotin_lipoyl"/>
</dbReference>
<feature type="compositionally biased region" description="Acidic residues" evidence="1">
    <location>
        <begin position="80"/>
        <end position="91"/>
    </location>
</feature>
<dbReference type="Proteomes" id="UP000186309">
    <property type="component" value="Chromosome"/>
</dbReference>
<name>A0A1U7CMM8_9BACT</name>
<evidence type="ECO:0000259" key="2">
    <source>
        <dbReference type="Pfam" id="PF00364"/>
    </source>
</evidence>
<protein>
    <recommendedName>
        <fullName evidence="2">Lipoyl-binding domain-containing protein</fullName>
    </recommendedName>
</protein>
<evidence type="ECO:0000256" key="1">
    <source>
        <dbReference type="SAM" id="MobiDB-lite"/>
    </source>
</evidence>
<dbReference type="Pfam" id="PF00364">
    <property type="entry name" value="Biotin_lipoyl"/>
    <property type="match status" value="1"/>
</dbReference>
<dbReference type="SUPFAM" id="SSF51230">
    <property type="entry name" value="Single hybrid motif"/>
    <property type="match status" value="1"/>
</dbReference>
<gene>
    <name evidence="3" type="ORF">BSF38_01661</name>
</gene>
<dbReference type="OrthoDB" id="292232at2"/>
<dbReference type="KEGG" id="pbor:BSF38_01661"/>
<dbReference type="STRING" id="1387353.BSF38_01661"/>
<dbReference type="InterPro" id="IPR011053">
    <property type="entry name" value="Single_hybrid_motif"/>
</dbReference>
<organism evidence="3 4">
    <name type="scientific">Paludisphaera borealis</name>
    <dbReference type="NCBI Taxonomy" id="1387353"/>
    <lineage>
        <taxon>Bacteria</taxon>
        <taxon>Pseudomonadati</taxon>
        <taxon>Planctomycetota</taxon>
        <taxon>Planctomycetia</taxon>
        <taxon>Isosphaerales</taxon>
        <taxon>Isosphaeraceae</taxon>
        <taxon>Paludisphaera</taxon>
    </lineage>
</organism>
<dbReference type="Gene3D" id="2.40.50.100">
    <property type="match status" value="1"/>
</dbReference>
<reference evidence="4" key="1">
    <citation type="submission" date="2016-12" db="EMBL/GenBank/DDBJ databases">
        <title>Comparative genomics of four Isosphaeraceae planctomycetes: a common pool of plasmids and glycoside hydrolase genes.</title>
        <authorList>
            <person name="Ivanova A."/>
        </authorList>
    </citation>
    <scope>NUCLEOTIDE SEQUENCE [LARGE SCALE GENOMIC DNA]</scope>
    <source>
        <strain evidence="4">PX4</strain>
    </source>
</reference>
<accession>A0A1U7CMM8</accession>
<sequence length="114" mass="12234">MRLEAVILPELGTGPDMPIVVSHWYAGRGEIVWEGDRLVEVLAGPLTFDVSAPATGRLVEIRGREDDLVEPGSVLGYVAPDDERDGGDDDATERNGGNGERGPGESPRRSGRPR</sequence>
<evidence type="ECO:0000313" key="4">
    <source>
        <dbReference type="Proteomes" id="UP000186309"/>
    </source>
</evidence>
<keyword evidence="4" id="KW-1185">Reference proteome</keyword>
<proteinExistence type="predicted"/>
<dbReference type="AlphaFoldDB" id="A0A1U7CMM8"/>
<feature type="region of interest" description="Disordered" evidence="1">
    <location>
        <begin position="71"/>
        <end position="114"/>
    </location>
</feature>
<dbReference type="EMBL" id="CP019082">
    <property type="protein sequence ID" value="APW60195.1"/>
    <property type="molecule type" value="Genomic_DNA"/>
</dbReference>
<dbReference type="RefSeq" id="WP_076344661.1">
    <property type="nucleotide sequence ID" value="NZ_CP019082.1"/>
</dbReference>